<accession>A0ABD5VJ36</accession>
<evidence type="ECO:0000313" key="1">
    <source>
        <dbReference type="EMBL" id="MFC6954478.1"/>
    </source>
</evidence>
<keyword evidence="2" id="KW-1185">Reference proteome</keyword>
<dbReference type="Proteomes" id="UP001596395">
    <property type="component" value="Unassembled WGS sequence"/>
</dbReference>
<dbReference type="GO" id="GO:0016874">
    <property type="term" value="F:ligase activity"/>
    <property type="evidence" value="ECO:0007669"/>
    <property type="project" value="UniProtKB-KW"/>
</dbReference>
<dbReference type="InterPro" id="IPR050580">
    <property type="entry name" value="2H_phosphoesterase_YjcG-like"/>
</dbReference>
<dbReference type="SUPFAM" id="SSF55144">
    <property type="entry name" value="LigT-like"/>
    <property type="match status" value="1"/>
</dbReference>
<comment type="caution">
    <text evidence="1">The sequence shown here is derived from an EMBL/GenBank/DDBJ whole genome shotgun (WGS) entry which is preliminary data.</text>
</comment>
<evidence type="ECO:0000313" key="2">
    <source>
        <dbReference type="Proteomes" id="UP001596395"/>
    </source>
</evidence>
<dbReference type="EMBL" id="JBHSXN010000003">
    <property type="protein sequence ID" value="MFC6954478.1"/>
    <property type="molecule type" value="Genomic_DNA"/>
</dbReference>
<sequence>MATIVGMPLPEPYSSTVQSVRDDLVAEFDVDPYANPFPHFSLYALADDVDVDAVEHAVAEAASAHDPFDVQTDGVGVFPGNHVWLPVARRPELTALHCDVVDALEEFETAPVPFYEPRRWFPHVGFALGLDDERAANVVEHLLDRDFEWTVEMNEITVTRPPADGERYEEVASIGL</sequence>
<name>A0ABD5VJ36_9EURY</name>
<dbReference type="Gene3D" id="3.90.1140.10">
    <property type="entry name" value="Cyclic phosphodiesterase"/>
    <property type="match status" value="1"/>
</dbReference>
<dbReference type="RefSeq" id="WP_336351426.1">
    <property type="nucleotide sequence ID" value="NZ_JAZAQL010000003.1"/>
</dbReference>
<dbReference type="InterPro" id="IPR009097">
    <property type="entry name" value="Cyclic_Pdiesterase"/>
</dbReference>
<dbReference type="PANTHER" id="PTHR40037:SF1">
    <property type="entry name" value="PHOSPHOESTERASE SAOUHSC_00951-RELATED"/>
    <property type="match status" value="1"/>
</dbReference>
<keyword evidence="1" id="KW-0436">Ligase</keyword>
<organism evidence="1 2">
    <name type="scientific">Halorubellus litoreus</name>
    <dbReference type="NCBI Taxonomy" id="755308"/>
    <lineage>
        <taxon>Archaea</taxon>
        <taxon>Methanobacteriati</taxon>
        <taxon>Methanobacteriota</taxon>
        <taxon>Stenosarchaea group</taxon>
        <taxon>Halobacteria</taxon>
        <taxon>Halobacteriales</taxon>
        <taxon>Halorubellaceae</taxon>
        <taxon>Halorubellus</taxon>
    </lineage>
</organism>
<dbReference type="PANTHER" id="PTHR40037">
    <property type="entry name" value="PHOSPHOESTERASE YJCG-RELATED"/>
    <property type="match status" value="1"/>
</dbReference>
<protein>
    <submittedName>
        <fullName evidence="1">2'-5' RNA ligase family protein</fullName>
    </submittedName>
</protein>
<dbReference type="Pfam" id="PF13563">
    <property type="entry name" value="2_5_RNA_ligase2"/>
    <property type="match status" value="1"/>
</dbReference>
<proteinExistence type="predicted"/>
<dbReference type="AlphaFoldDB" id="A0ABD5VJ36"/>
<reference evidence="1 2" key="1">
    <citation type="journal article" date="2019" name="Int. J. Syst. Evol. Microbiol.">
        <title>The Global Catalogue of Microorganisms (GCM) 10K type strain sequencing project: providing services to taxonomists for standard genome sequencing and annotation.</title>
        <authorList>
            <consortium name="The Broad Institute Genomics Platform"/>
            <consortium name="The Broad Institute Genome Sequencing Center for Infectious Disease"/>
            <person name="Wu L."/>
            <person name="Ma J."/>
        </authorList>
    </citation>
    <scope>NUCLEOTIDE SEQUENCE [LARGE SCALE GENOMIC DNA]</scope>
    <source>
        <strain evidence="1 2">GX26</strain>
    </source>
</reference>
<gene>
    <name evidence="1" type="ORF">ACFQGB_16560</name>
</gene>